<gene>
    <name evidence="1" type="ORF">ParKJ_32770</name>
</gene>
<evidence type="ECO:0000313" key="2">
    <source>
        <dbReference type="Proteomes" id="UP001246473"/>
    </source>
</evidence>
<dbReference type="Proteomes" id="UP001246473">
    <property type="component" value="Unassembled WGS sequence"/>
</dbReference>
<reference evidence="1" key="1">
    <citation type="submission" date="2022-08" db="EMBL/GenBank/DDBJ databases">
        <authorList>
            <person name="Kim S.-J."/>
        </authorList>
    </citation>
    <scope>NUCLEOTIDE SEQUENCE</scope>
    <source>
        <strain evidence="1">KJ</strain>
    </source>
</reference>
<organism evidence="1 2">
    <name type="scientific">Paraburkholderia fungorum</name>
    <dbReference type="NCBI Taxonomy" id="134537"/>
    <lineage>
        <taxon>Bacteria</taxon>
        <taxon>Pseudomonadati</taxon>
        <taxon>Pseudomonadota</taxon>
        <taxon>Betaproteobacteria</taxon>
        <taxon>Burkholderiales</taxon>
        <taxon>Burkholderiaceae</taxon>
        <taxon>Paraburkholderia</taxon>
    </lineage>
</organism>
<proteinExistence type="predicted"/>
<comment type="caution">
    <text evidence="1">The sequence shown here is derived from an EMBL/GenBank/DDBJ whole genome shotgun (WGS) entry which is preliminary data.</text>
</comment>
<evidence type="ECO:0000313" key="1">
    <source>
        <dbReference type="EMBL" id="MDT8842209.1"/>
    </source>
</evidence>
<name>A0AAP5QHD0_9BURK</name>
<sequence>MNSLEKPAFNDKYLLRDRITGDPLKNHPYEIVRGDGTRLSGVTDELGHTVEQKSNDIETVVIRALRPGTSNA</sequence>
<dbReference type="AlphaFoldDB" id="A0AAP5QHD0"/>
<dbReference type="RefSeq" id="WP_244207587.1">
    <property type="nucleotide sequence ID" value="NZ_JANSLM010000016.1"/>
</dbReference>
<dbReference type="EMBL" id="JANSLM010000016">
    <property type="protein sequence ID" value="MDT8842209.1"/>
    <property type="molecule type" value="Genomic_DNA"/>
</dbReference>
<protein>
    <submittedName>
        <fullName evidence="1">Uncharacterized protein</fullName>
    </submittedName>
</protein>
<accession>A0AAP5QHD0</accession>